<dbReference type="GO" id="GO:0016787">
    <property type="term" value="F:hydrolase activity"/>
    <property type="evidence" value="ECO:0007669"/>
    <property type="project" value="UniProtKB-KW"/>
</dbReference>
<dbReference type="PANTHER" id="PTHR43674">
    <property type="entry name" value="NITRILASE C965.09-RELATED"/>
    <property type="match status" value="1"/>
</dbReference>
<evidence type="ECO:0000256" key="1">
    <source>
        <dbReference type="ARBA" id="ARBA00022801"/>
    </source>
</evidence>
<organism evidence="3 4">
    <name type="scientific">Oceanobacillus luteolus</name>
    <dbReference type="NCBI Taxonomy" id="1274358"/>
    <lineage>
        <taxon>Bacteria</taxon>
        <taxon>Bacillati</taxon>
        <taxon>Bacillota</taxon>
        <taxon>Bacilli</taxon>
        <taxon>Bacillales</taxon>
        <taxon>Bacillaceae</taxon>
        <taxon>Oceanobacillus</taxon>
    </lineage>
</organism>
<dbReference type="PANTHER" id="PTHR43674:SF2">
    <property type="entry name" value="BETA-UREIDOPROPIONASE"/>
    <property type="match status" value="1"/>
</dbReference>
<protein>
    <submittedName>
        <fullName evidence="3">Nitrilase-related carbon-nitrogen hydrolase</fullName>
    </submittedName>
</protein>
<sequence>MAKLVNIGMIQMNVTLGDVQGNLEKAAQFVEDAAEKGSQIICLPKLFSTGYHLNYLGEKTVELGLTYFQDSVQFLSNVARKNKVYLIAPIPEEREIKGVLYNSALLFNDEGDLEGSYAAPHLQGEEAIYFREGNEFPVFETKYGKIGIAMFYDVGFPEVSRILSLKGAEMIFIPGAWKAQNMDMWDLILPQRALENLVYTIGVNHISDDHGLELFGKSKI</sequence>
<dbReference type="InterPro" id="IPR036526">
    <property type="entry name" value="C-N_Hydrolase_sf"/>
</dbReference>
<dbReference type="EMBL" id="JBHUDE010000167">
    <property type="protein sequence ID" value="MFD1610173.1"/>
    <property type="molecule type" value="Genomic_DNA"/>
</dbReference>
<dbReference type="RefSeq" id="WP_379599679.1">
    <property type="nucleotide sequence ID" value="NZ_JBHUDE010000167.1"/>
</dbReference>
<dbReference type="SUPFAM" id="SSF56317">
    <property type="entry name" value="Carbon-nitrogen hydrolase"/>
    <property type="match status" value="1"/>
</dbReference>
<dbReference type="Proteomes" id="UP001597221">
    <property type="component" value="Unassembled WGS sequence"/>
</dbReference>
<dbReference type="InterPro" id="IPR050345">
    <property type="entry name" value="Aliph_Amidase/BUP"/>
</dbReference>
<dbReference type="InterPro" id="IPR003010">
    <property type="entry name" value="C-N_Hydrolase"/>
</dbReference>
<keyword evidence="4" id="KW-1185">Reference proteome</keyword>
<dbReference type="Pfam" id="PF00795">
    <property type="entry name" value="CN_hydrolase"/>
    <property type="match status" value="1"/>
</dbReference>
<name>A0ABW4HYH5_9BACI</name>
<keyword evidence="1 3" id="KW-0378">Hydrolase</keyword>
<proteinExistence type="predicted"/>
<accession>A0ABW4HYH5</accession>
<gene>
    <name evidence="3" type="ORF">ACFSBH_21385</name>
</gene>
<evidence type="ECO:0000313" key="3">
    <source>
        <dbReference type="EMBL" id="MFD1610173.1"/>
    </source>
</evidence>
<feature type="domain" description="CN hydrolase" evidence="2">
    <location>
        <begin position="5"/>
        <end position="220"/>
    </location>
</feature>
<evidence type="ECO:0000259" key="2">
    <source>
        <dbReference type="PROSITE" id="PS50263"/>
    </source>
</evidence>
<dbReference type="PROSITE" id="PS50263">
    <property type="entry name" value="CN_HYDROLASE"/>
    <property type="match status" value="1"/>
</dbReference>
<reference evidence="4" key="1">
    <citation type="journal article" date="2019" name="Int. J. Syst. Evol. Microbiol.">
        <title>The Global Catalogue of Microorganisms (GCM) 10K type strain sequencing project: providing services to taxonomists for standard genome sequencing and annotation.</title>
        <authorList>
            <consortium name="The Broad Institute Genomics Platform"/>
            <consortium name="The Broad Institute Genome Sequencing Center for Infectious Disease"/>
            <person name="Wu L."/>
            <person name="Ma J."/>
        </authorList>
    </citation>
    <scope>NUCLEOTIDE SEQUENCE [LARGE SCALE GENOMIC DNA]</scope>
    <source>
        <strain evidence="4">CGMCC 1.12376</strain>
    </source>
</reference>
<comment type="caution">
    <text evidence="3">The sequence shown here is derived from an EMBL/GenBank/DDBJ whole genome shotgun (WGS) entry which is preliminary data.</text>
</comment>
<evidence type="ECO:0000313" key="4">
    <source>
        <dbReference type="Proteomes" id="UP001597221"/>
    </source>
</evidence>
<dbReference type="Gene3D" id="3.60.110.10">
    <property type="entry name" value="Carbon-nitrogen hydrolase"/>
    <property type="match status" value="1"/>
</dbReference>